<dbReference type="Proteomes" id="UP000070344">
    <property type="component" value="Unassembled WGS sequence"/>
</dbReference>
<dbReference type="Gene3D" id="3.40.140.10">
    <property type="entry name" value="Cytidine Deaminase, domain 2"/>
    <property type="match status" value="1"/>
</dbReference>
<keyword evidence="3" id="KW-0479">Metal-binding</keyword>
<dbReference type="Pfam" id="PF00383">
    <property type="entry name" value="dCMP_cyt_deam_1"/>
    <property type="match status" value="1"/>
</dbReference>
<dbReference type="InterPro" id="IPR015517">
    <property type="entry name" value="dCMP_deaminase-rel"/>
</dbReference>
<dbReference type="InterPro" id="IPR016473">
    <property type="entry name" value="dCMP_deaminase"/>
</dbReference>
<evidence type="ECO:0000256" key="5">
    <source>
        <dbReference type="ARBA" id="ARBA00022833"/>
    </source>
</evidence>
<evidence type="ECO:0000256" key="1">
    <source>
        <dbReference type="ARBA" id="ARBA00001947"/>
    </source>
</evidence>
<dbReference type="PIRSF" id="PIRSF006019">
    <property type="entry name" value="dCMP_deaminase"/>
    <property type="match status" value="1"/>
</dbReference>
<dbReference type="InterPro" id="IPR016192">
    <property type="entry name" value="APOBEC/CMP_deaminase_Zn-bd"/>
</dbReference>
<evidence type="ECO:0000313" key="8">
    <source>
        <dbReference type="Proteomes" id="UP000070344"/>
    </source>
</evidence>
<dbReference type="SUPFAM" id="SSF53927">
    <property type="entry name" value="Cytidine deaminase-like"/>
    <property type="match status" value="1"/>
</dbReference>
<comment type="cofactor">
    <cofactor evidence="1">
        <name>Zn(2+)</name>
        <dbReference type="ChEBI" id="CHEBI:29105"/>
    </cofactor>
</comment>
<dbReference type="PROSITE" id="PS51747">
    <property type="entry name" value="CYT_DCMP_DEAMINASES_2"/>
    <property type="match status" value="1"/>
</dbReference>
<evidence type="ECO:0000256" key="4">
    <source>
        <dbReference type="ARBA" id="ARBA00022801"/>
    </source>
</evidence>
<dbReference type="InterPro" id="IPR016193">
    <property type="entry name" value="Cytidine_deaminase-like"/>
</dbReference>
<evidence type="ECO:0000313" key="7">
    <source>
        <dbReference type="EMBL" id="KXB01338.1"/>
    </source>
</evidence>
<keyword evidence="8" id="KW-1185">Reference proteome</keyword>
<comment type="caution">
    <text evidence="7">The sequence shown here is derived from an EMBL/GenBank/DDBJ whole genome shotgun (WGS) entry which is preliminary data.</text>
</comment>
<evidence type="ECO:0000256" key="2">
    <source>
        <dbReference type="ARBA" id="ARBA00006576"/>
    </source>
</evidence>
<evidence type="ECO:0000259" key="6">
    <source>
        <dbReference type="PROSITE" id="PS51747"/>
    </source>
</evidence>
<protein>
    <recommendedName>
        <fullName evidence="6">CMP/dCMP-type deaminase domain-containing protein</fullName>
    </recommendedName>
</protein>
<dbReference type="PATRIC" id="fig|1698271.3.peg.427"/>
<dbReference type="PANTHER" id="PTHR11086">
    <property type="entry name" value="DEOXYCYTIDYLATE DEAMINASE-RELATED"/>
    <property type="match status" value="1"/>
</dbReference>
<evidence type="ECO:0000256" key="3">
    <source>
        <dbReference type="ARBA" id="ARBA00022723"/>
    </source>
</evidence>
<dbReference type="PROSITE" id="PS00903">
    <property type="entry name" value="CYT_DCMP_DEAMINASES_1"/>
    <property type="match status" value="1"/>
</dbReference>
<keyword evidence="4" id="KW-0378">Hydrolase</keyword>
<gene>
    <name evidence="7" type="ORF">AKJ41_01880</name>
</gene>
<sequence>MEEKTRPGKDEYYLGIAKAVCKRSPCIRRQFGAIIVKDDVIISTGYNGPPRGVVNCTEVGCLKDEKDVPHYRSYEWCTAVHAEENAVINAARHGTSVLEGKLYLFGREYKTDEVFEGRPCDRCKRTLINAGIKEVITKRPDGTVLKKDVEEWISEETKNYLKQLEKAREESG</sequence>
<dbReference type="GO" id="GO:0008270">
    <property type="term" value="F:zinc ion binding"/>
    <property type="evidence" value="ECO:0007669"/>
    <property type="project" value="InterPro"/>
</dbReference>
<accession>A0A133V4G0</accession>
<dbReference type="EMBL" id="LHXV01000016">
    <property type="protein sequence ID" value="KXB01338.1"/>
    <property type="molecule type" value="Genomic_DNA"/>
</dbReference>
<dbReference type="InterPro" id="IPR035105">
    <property type="entry name" value="Deoxycytidylate_deaminase_dom"/>
</dbReference>
<dbReference type="PANTHER" id="PTHR11086:SF18">
    <property type="entry name" value="DEOXYCYTIDYLATE DEAMINASE"/>
    <property type="match status" value="1"/>
</dbReference>
<name>A0A133V4G0_9EURY</name>
<comment type="similarity">
    <text evidence="2">Belongs to the cytidine and deoxycytidylate deaminase family.</text>
</comment>
<proteinExistence type="inferred from homology"/>
<dbReference type="GO" id="GO:0005737">
    <property type="term" value="C:cytoplasm"/>
    <property type="evidence" value="ECO:0007669"/>
    <property type="project" value="TreeGrafter"/>
</dbReference>
<keyword evidence="5" id="KW-0862">Zinc</keyword>
<reference evidence="7 8" key="1">
    <citation type="journal article" date="2016" name="Sci. Rep.">
        <title>Metabolic traits of an uncultured archaeal lineage -MSBL1- from brine pools of the Red Sea.</title>
        <authorList>
            <person name="Mwirichia R."/>
            <person name="Alam I."/>
            <person name="Rashid M."/>
            <person name="Vinu M."/>
            <person name="Ba-Alawi W."/>
            <person name="Anthony Kamau A."/>
            <person name="Kamanda Ngugi D."/>
            <person name="Goker M."/>
            <person name="Klenk H.P."/>
            <person name="Bajic V."/>
            <person name="Stingl U."/>
        </authorList>
    </citation>
    <scope>NUCLEOTIDE SEQUENCE [LARGE SCALE GENOMIC DNA]</scope>
    <source>
        <strain evidence="7">SCGC-AAA259O05</strain>
    </source>
</reference>
<organism evidence="7 8">
    <name type="scientific">candidate division MSBL1 archaeon SCGC-AAA259O05</name>
    <dbReference type="NCBI Taxonomy" id="1698271"/>
    <lineage>
        <taxon>Archaea</taxon>
        <taxon>Methanobacteriati</taxon>
        <taxon>Methanobacteriota</taxon>
        <taxon>candidate division MSBL1</taxon>
    </lineage>
</organism>
<dbReference type="GO" id="GO:0004132">
    <property type="term" value="F:dCMP deaminase activity"/>
    <property type="evidence" value="ECO:0007669"/>
    <property type="project" value="InterPro"/>
</dbReference>
<dbReference type="InterPro" id="IPR002125">
    <property type="entry name" value="CMP_dCMP_dom"/>
</dbReference>
<feature type="domain" description="CMP/dCMP-type deaminase" evidence="6">
    <location>
        <begin position="8"/>
        <end position="156"/>
    </location>
</feature>
<dbReference type="AlphaFoldDB" id="A0A133V4G0"/>
<dbReference type="GO" id="GO:0006220">
    <property type="term" value="P:pyrimidine nucleotide metabolic process"/>
    <property type="evidence" value="ECO:0007669"/>
    <property type="project" value="InterPro"/>
</dbReference>
<dbReference type="CDD" id="cd01286">
    <property type="entry name" value="deoxycytidylate_deaminase"/>
    <property type="match status" value="1"/>
</dbReference>